<proteinExistence type="predicted"/>
<evidence type="ECO:0000313" key="3">
    <source>
        <dbReference type="Proteomes" id="UP000188597"/>
    </source>
</evidence>
<evidence type="ECO:0000313" key="2">
    <source>
        <dbReference type="EMBL" id="OOE14759.1"/>
    </source>
</evidence>
<keyword evidence="1" id="KW-0472">Membrane</keyword>
<accession>A0A1V3GD03</accession>
<feature type="transmembrane region" description="Helical" evidence="1">
    <location>
        <begin position="76"/>
        <end position="94"/>
    </location>
</feature>
<sequence>MRLPEHFDSNEWFILVICLFLIVLTAVLKRRMYYSQITVIFTLNFFLGASLDYILAGPPHDFYDIMDVPEFEVFDLIIYLFIYPFSGYLLLYLLDLWKLKRFLVIFYVFFSSFMTTGLEWLANKFNVYEHNEWTYYHSFIAYFLIYCVNACAFYWIKKARRTISEQMLEE</sequence>
<feature type="transmembrane region" description="Helical" evidence="1">
    <location>
        <begin position="101"/>
        <end position="122"/>
    </location>
</feature>
<reference evidence="2 3" key="1">
    <citation type="submission" date="2016-11" db="EMBL/GenBank/DDBJ databases">
        <authorList>
            <person name="Jaros S."/>
            <person name="Januszkiewicz K."/>
            <person name="Wedrychowicz H."/>
        </authorList>
    </citation>
    <scope>NUCLEOTIDE SEQUENCE [LARGE SCALE GENOMIC DNA]</scope>
    <source>
        <strain evidence="2 3">Con a/3</strain>
    </source>
</reference>
<evidence type="ECO:0000256" key="1">
    <source>
        <dbReference type="SAM" id="Phobius"/>
    </source>
</evidence>
<comment type="caution">
    <text evidence="2">The sequence shown here is derived from an EMBL/GenBank/DDBJ whole genome shotgun (WGS) entry which is preliminary data.</text>
</comment>
<protein>
    <submittedName>
        <fullName evidence="2">Uncharacterized protein</fullName>
    </submittedName>
</protein>
<dbReference type="AlphaFoldDB" id="A0A1V3GD03"/>
<dbReference type="EMBL" id="MQMF01000001">
    <property type="protein sequence ID" value="OOE14759.1"/>
    <property type="molecule type" value="Genomic_DNA"/>
</dbReference>
<feature type="transmembrane region" description="Helical" evidence="1">
    <location>
        <begin position="12"/>
        <end position="28"/>
    </location>
</feature>
<keyword evidence="1" id="KW-1133">Transmembrane helix</keyword>
<feature type="transmembrane region" description="Helical" evidence="1">
    <location>
        <begin position="134"/>
        <end position="156"/>
    </location>
</feature>
<gene>
    <name evidence="2" type="ORF">UN64_06115</name>
</gene>
<name>A0A1V3GD03_9BACL</name>
<organism evidence="2 3">
    <name type="scientific">Fictibacillus arsenicus</name>
    <dbReference type="NCBI Taxonomy" id="255247"/>
    <lineage>
        <taxon>Bacteria</taxon>
        <taxon>Bacillati</taxon>
        <taxon>Bacillota</taxon>
        <taxon>Bacilli</taxon>
        <taxon>Bacillales</taxon>
        <taxon>Fictibacillaceae</taxon>
        <taxon>Fictibacillus</taxon>
    </lineage>
</organism>
<dbReference type="Proteomes" id="UP000188597">
    <property type="component" value="Unassembled WGS sequence"/>
</dbReference>
<dbReference type="RefSeq" id="WP_077360680.1">
    <property type="nucleotide sequence ID" value="NZ_MQMF01000001.1"/>
</dbReference>
<dbReference type="OrthoDB" id="2381462at2"/>
<feature type="transmembrane region" description="Helical" evidence="1">
    <location>
        <begin position="37"/>
        <end position="56"/>
    </location>
</feature>
<keyword evidence="1" id="KW-0812">Transmembrane</keyword>